<dbReference type="InterPro" id="IPR015865">
    <property type="entry name" value="Riboflavin_kinase_bac/euk"/>
</dbReference>
<evidence type="ECO:0000256" key="1">
    <source>
        <dbReference type="ARBA" id="ARBA00002121"/>
    </source>
</evidence>
<keyword evidence="10 15" id="KW-0274">FAD</keyword>
<evidence type="ECO:0000256" key="2">
    <source>
        <dbReference type="ARBA" id="ARBA00004726"/>
    </source>
</evidence>
<keyword evidence="6 15" id="KW-0808">Transferase</keyword>
<reference evidence="17 18" key="1">
    <citation type="submission" date="2015-10" db="EMBL/GenBank/DDBJ databases">
        <title>Transcriptomic analysis of a linuron degrading triple-species bacterial consortium.</title>
        <authorList>
            <person name="Albers P."/>
        </authorList>
    </citation>
    <scope>NUCLEOTIDE SEQUENCE [LARGE SCALE GENOMIC DNA]</scope>
    <source>
        <strain evidence="17 18">WDL6</strain>
    </source>
</reference>
<dbReference type="GO" id="GO:0009231">
    <property type="term" value="P:riboflavin biosynthetic process"/>
    <property type="evidence" value="ECO:0007669"/>
    <property type="project" value="InterPro"/>
</dbReference>
<dbReference type="SUPFAM" id="SSF52374">
    <property type="entry name" value="Nucleotidylyl transferase"/>
    <property type="match status" value="1"/>
</dbReference>
<accession>A0A120CXR4</accession>
<dbReference type="Pfam" id="PF06574">
    <property type="entry name" value="FAD_syn"/>
    <property type="match status" value="1"/>
</dbReference>
<evidence type="ECO:0000256" key="6">
    <source>
        <dbReference type="ARBA" id="ARBA00022679"/>
    </source>
</evidence>
<dbReference type="Gene3D" id="3.40.50.620">
    <property type="entry name" value="HUPs"/>
    <property type="match status" value="1"/>
</dbReference>
<proteinExistence type="inferred from homology"/>
<dbReference type="GO" id="GO:0006747">
    <property type="term" value="P:FAD biosynthetic process"/>
    <property type="evidence" value="ECO:0007669"/>
    <property type="project" value="UniProtKB-UniRule"/>
</dbReference>
<dbReference type="UniPathway" id="UPA00277">
    <property type="reaction ID" value="UER00407"/>
</dbReference>
<evidence type="ECO:0000256" key="3">
    <source>
        <dbReference type="ARBA" id="ARBA00005201"/>
    </source>
</evidence>
<dbReference type="InterPro" id="IPR014729">
    <property type="entry name" value="Rossmann-like_a/b/a_fold"/>
</dbReference>
<evidence type="ECO:0000256" key="14">
    <source>
        <dbReference type="ARBA" id="ARBA00049494"/>
    </source>
</evidence>
<keyword evidence="7 15" id="KW-0548">Nucleotidyltransferase</keyword>
<dbReference type="PANTHER" id="PTHR22749:SF6">
    <property type="entry name" value="RIBOFLAVIN KINASE"/>
    <property type="match status" value="1"/>
</dbReference>
<dbReference type="GO" id="GO:0008531">
    <property type="term" value="F:riboflavin kinase activity"/>
    <property type="evidence" value="ECO:0007669"/>
    <property type="project" value="UniProtKB-UniRule"/>
</dbReference>
<dbReference type="SUPFAM" id="SSF82114">
    <property type="entry name" value="Riboflavin kinase-like"/>
    <property type="match status" value="1"/>
</dbReference>
<keyword evidence="9 15" id="KW-0418">Kinase</keyword>
<dbReference type="InterPro" id="IPR002606">
    <property type="entry name" value="Riboflavin_kinase_bac"/>
</dbReference>
<evidence type="ECO:0000256" key="13">
    <source>
        <dbReference type="ARBA" id="ARBA00047880"/>
    </source>
</evidence>
<dbReference type="Gene3D" id="2.40.30.30">
    <property type="entry name" value="Riboflavin kinase-like"/>
    <property type="match status" value="1"/>
</dbReference>
<keyword evidence="18" id="KW-1185">Reference proteome</keyword>
<comment type="pathway">
    <text evidence="2 15">Cofactor biosynthesis; FAD biosynthesis; FAD from FMN: step 1/1.</text>
</comment>
<dbReference type="NCBIfam" id="TIGR00083">
    <property type="entry name" value="ribF"/>
    <property type="match status" value="1"/>
</dbReference>
<evidence type="ECO:0000256" key="4">
    <source>
        <dbReference type="ARBA" id="ARBA00022630"/>
    </source>
</evidence>
<sequence length="313" mass="34041">MLQTLTMDGREAGTWRFSELSTKGRHLLGGHLVVSSFDGFHRGHQALMHHAKQVSAADGSPVVALLFDAASDDARTPLAQSEEVARRLRLQGGADVVALGFASNASWLECQALCELLREFAPKSITVGANFRFGPKSSIGSQVLASMARSYAISTTVMETVACEECGPITAANIRQHLAAGDIRAANRLLGRNWTIEGPVVHGYKRGRELGFPTANVQPVHRLDLAHAIYAVRVYAGERVLDGVACYGTRPQFDDGAPALEVHILDFAGDLYGQRLRVEFVAHQRPELKFSGVDDLVRQMEIDRAEARELLAA</sequence>
<evidence type="ECO:0000256" key="7">
    <source>
        <dbReference type="ARBA" id="ARBA00022695"/>
    </source>
</evidence>
<dbReference type="Pfam" id="PF01687">
    <property type="entry name" value="Flavokinase"/>
    <property type="match status" value="1"/>
</dbReference>
<evidence type="ECO:0000256" key="10">
    <source>
        <dbReference type="ARBA" id="ARBA00022827"/>
    </source>
</evidence>
<evidence type="ECO:0000256" key="8">
    <source>
        <dbReference type="ARBA" id="ARBA00022741"/>
    </source>
</evidence>
<keyword evidence="5 15" id="KW-0288">FMN</keyword>
<evidence type="ECO:0000256" key="11">
    <source>
        <dbReference type="ARBA" id="ARBA00022840"/>
    </source>
</evidence>
<evidence type="ECO:0000256" key="12">
    <source>
        <dbReference type="ARBA" id="ARBA00023268"/>
    </source>
</evidence>
<feature type="domain" description="Riboflavin kinase" evidence="16">
    <location>
        <begin position="189"/>
        <end position="312"/>
    </location>
</feature>
<evidence type="ECO:0000256" key="5">
    <source>
        <dbReference type="ARBA" id="ARBA00022643"/>
    </source>
</evidence>
<dbReference type="UniPathway" id="UPA00276">
    <property type="reaction ID" value="UER00406"/>
</dbReference>
<comment type="catalytic activity">
    <reaction evidence="14 15">
        <text>FMN + ATP + H(+) = FAD + diphosphate</text>
        <dbReference type="Rhea" id="RHEA:17237"/>
        <dbReference type="ChEBI" id="CHEBI:15378"/>
        <dbReference type="ChEBI" id="CHEBI:30616"/>
        <dbReference type="ChEBI" id="CHEBI:33019"/>
        <dbReference type="ChEBI" id="CHEBI:57692"/>
        <dbReference type="ChEBI" id="CHEBI:58210"/>
        <dbReference type="EC" id="2.7.7.2"/>
    </reaction>
</comment>
<dbReference type="EMBL" id="LMTR01000022">
    <property type="protein sequence ID" value="KWT71385.1"/>
    <property type="molecule type" value="Genomic_DNA"/>
</dbReference>
<dbReference type="EC" id="2.7.1.26" evidence="15"/>
<dbReference type="PIRSF" id="PIRSF004491">
    <property type="entry name" value="FAD_Synth"/>
    <property type="match status" value="1"/>
</dbReference>
<gene>
    <name evidence="17" type="ORF">APY04_0471</name>
</gene>
<dbReference type="GO" id="GO:0005524">
    <property type="term" value="F:ATP binding"/>
    <property type="evidence" value="ECO:0007669"/>
    <property type="project" value="UniProtKB-UniRule"/>
</dbReference>
<dbReference type="Proteomes" id="UP000059074">
    <property type="component" value="Unassembled WGS sequence"/>
</dbReference>
<comment type="caution">
    <text evidence="17">The sequence shown here is derived from an EMBL/GenBank/DDBJ whole genome shotgun (WGS) entry which is preliminary data.</text>
</comment>
<keyword evidence="4 15" id="KW-0285">Flavoprotein</keyword>
<dbReference type="InterPro" id="IPR023468">
    <property type="entry name" value="Riboflavin_kinase"/>
</dbReference>
<dbReference type="PANTHER" id="PTHR22749">
    <property type="entry name" value="RIBOFLAVIN KINASE/FMN ADENYLYLTRANSFERASE"/>
    <property type="match status" value="1"/>
</dbReference>
<dbReference type="RefSeq" id="WP_068459301.1">
    <property type="nucleotide sequence ID" value="NZ_LMTR01000022.1"/>
</dbReference>
<comment type="similarity">
    <text evidence="15">Belongs to the ribF family.</text>
</comment>
<evidence type="ECO:0000256" key="15">
    <source>
        <dbReference type="PIRNR" id="PIRNR004491"/>
    </source>
</evidence>
<dbReference type="SMART" id="SM00904">
    <property type="entry name" value="Flavokinase"/>
    <property type="match status" value="1"/>
</dbReference>
<dbReference type="AlphaFoldDB" id="A0A120CXR4"/>
<evidence type="ECO:0000259" key="16">
    <source>
        <dbReference type="SMART" id="SM00904"/>
    </source>
</evidence>
<keyword evidence="8 15" id="KW-0547">Nucleotide-binding</keyword>
<keyword evidence="12" id="KW-0511">Multifunctional enzyme</keyword>
<organism evidence="17 18">
    <name type="scientific">Hyphomicrobium sulfonivorans</name>
    <dbReference type="NCBI Taxonomy" id="121290"/>
    <lineage>
        <taxon>Bacteria</taxon>
        <taxon>Pseudomonadati</taxon>
        <taxon>Pseudomonadota</taxon>
        <taxon>Alphaproteobacteria</taxon>
        <taxon>Hyphomicrobiales</taxon>
        <taxon>Hyphomicrobiaceae</taxon>
        <taxon>Hyphomicrobium</taxon>
    </lineage>
</organism>
<evidence type="ECO:0000313" key="18">
    <source>
        <dbReference type="Proteomes" id="UP000059074"/>
    </source>
</evidence>
<name>A0A120CXR4_HYPSL</name>
<dbReference type="EC" id="2.7.7.2" evidence="15"/>
<keyword evidence="11 15" id="KW-0067">ATP-binding</keyword>
<evidence type="ECO:0000256" key="9">
    <source>
        <dbReference type="ARBA" id="ARBA00022777"/>
    </source>
</evidence>
<dbReference type="OrthoDB" id="9803667at2"/>
<dbReference type="InterPro" id="IPR023465">
    <property type="entry name" value="Riboflavin_kinase_dom_sf"/>
</dbReference>
<dbReference type="PATRIC" id="fig|121290.4.peg.3674"/>
<evidence type="ECO:0000313" key="17">
    <source>
        <dbReference type="EMBL" id="KWT71385.1"/>
    </source>
</evidence>
<comment type="function">
    <text evidence="1">Catalyzes the phosphorylation of riboflavin to FMN followed by the adenylation of FMN to FAD.</text>
</comment>
<dbReference type="GO" id="GO:0009398">
    <property type="term" value="P:FMN biosynthetic process"/>
    <property type="evidence" value="ECO:0007669"/>
    <property type="project" value="UniProtKB-UniRule"/>
</dbReference>
<dbReference type="InterPro" id="IPR015864">
    <property type="entry name" value="FAD_synthase"/>
</dbReference>
<dbReference type="GO" id="GO:0003919">
    <property type="term" value="F:FMN adenylyltransferase activity"/>
    <property type="evidence" value="ECO:0007669"/>
    <property type="project" value="UniProtKB-UniRule"/>
</dbReference>
<protein>
    <recommendedName>
        <fullName evidence="15">Riboflavin biosynthesis protein</fullName>
    </recommendedName>
    <domain>
        <recommendedName>
            <fullName evidence="15">Riboflavin kinase</fullName>
            <ecNumber evidence="15">2.7.1.26</ecNumber>
        </recommendedName>
        <alternativeName>
            <fullName evidence="15">Flavokinase</fullName>
        </alternativeName>
    </domain>
    <domain>
        <recommendedName>
            <fullName evidence="15">FMN adenylyltransferase</fullName>
            <ecNumber evidence="15">2.7.7.2</ecNumber>
        </recommendedName>
        <alternativeName>
            <fullName evidence="15">FAD pyrophosphorylase</fullName>
        </alternativeName>
        <alternativeName>
            <fullName evidence="15">FAD synthase</fullName>
        </alternativeName>
    </domain>
</protein>
<comment type="catalytic activity">
    <reaction evidence="13 15">
        <text>riboflavin + ATP = FMN + ADP + H(+)</text>
        <dbReference type="Rhea" id="RHEA:14357"/>
        <dbReference type="ChEBI" id="CHEBI:15378"/>
        <dbReference type="ChEBI" id="CHEBI:30616"/>
        <dbReference type="ChEBI" id="CHEBI:57986"/>
        <dbReference type="ChEBI" id="CHEBI:58210"/>
        <dbReference type="ChEBI" id="CHEBI:456216"/>
        <dbReference type="EC" id="2.7.1.26"/>
    </reaction>
</comment>
<comment type="pathway">
    <text evidence="3 15">Cofactor biosynthesis; FMN biosynthesis; FMN from riboflavin (ATP route): step 1/1.</text>
</comment>
<dbReference type="STRING" id="121290.APY04_0471"/>